<dbReference type="OrthoDB" id="5908at2157"/>
<comment type="function">
    <text evidence="11">Catalyzes the attachment of L-aspartate to tRNA(Asp) in a two-step reaction: L-aspartate is first activated by ATP to form Asp-AMP and then transferred to the acceptor end of tRNA(Asp).</text>
</comment>
<comment type="subcellular location">
    <subcellularLocation>
        <location evidence="1 11">Cytoplasm</location>
    </subcellularLocation>
</comment>
<dbReference type="SUPFAM" id="SSF55681">
    <property type="entry name" value="Class II aaRS and biotin synthetases"/>
    <property type="match status" value="1"/>
</dbReference>
<keyword evidence="3 11" id="KW-0963">Cytoplasm</keyword>
<organism evidence="13 14">
    <name type="scientific">Palaeococcus pacificus DY20341</name>
    <dbReference type="NCBI Taxonomy" id="1343739"/>
    <lineage>
        <taxon>Archaea</taxon>
        <taxon>Methanobacteriati</taxon>
        <taxon>Methanobacteriota</taxon>
        <taxon>Thermococci</taxon>
        <taxon>Thermococcales</taxon>
        <taxon>Thermococcaceae</taxon>
        <taxon>Palaeococcus</taxon>
    </lineage>
</organism>
<keyword evidence="5 11" id="KW-0479">Metal-binding</keyword>
<dbReference type="AlphaFoldDB" id="A0A075M079"/>
<dbReference type="NCBIfam" id="NF003483">
    <property type="entry name" value="PRK05159.1"/>
    <property type="match status" value="1"/>
</dbReference>
<evidence type="ECO:0000256" key="9">
    <source>
        <dbReference type="ARBA" id="ARBA00022917"/>
    </source>
</evidence>
<keyword evidence="4 11" id="KW-0436">Ligase</keyword>
<dbReference type="InterPro" id="IPR004364">
    <property type="entry name" value="Aa-tRNA-synt_II"/>
</dbReference>
<comment type="similarity">
    <text evidence="2 11">Belongs to the class-II aminoacyl-tRNA synthetase family. Type 2 subfamily.</text>
</comment>
<feature type="binding site" evidence="11">
    <location>
        <position position="214"/>
    </location>
    <ligand>
        <name>L-aspartate</name>
        <dbReference type="ChEBI" id="CHEBI:29991"/>
    </ligand>
</feature>
<dbReference type="RefSeq" id="WP_048165677.1">
    <property type="nucleotide sequence ID" value="NZ_CP006019.1"/>
</dbReference>
<keyword evidence="8 11" id="KW-0460">Magnesium</keyword>
<comment type="cofactor">
    <cofactor evidence="11">
        <name>Mg(2+)</name>
        <dbReference type="ChEBI" id="CHEBI:18420"/>
    </cofactor>
    <text evidence="11">Binds 3 Mg(2+) cations per subunit. The strongest magnesium site (Mg1) is bound to the beta- and gamma-phosphates of ATP and four water molecules complete its coordination sphere.</text>
</comment>
<evidence type="ECO:0000313" key="13">
    <source>
        <dbReference type="EMBL" id="AIF70203.1"/>
    </source>
</evidence>
<dbReference type="PROSITE" id="PS50862">
    <property type="entry name" value="AA_TRNA_LIGASE_II"/>
    <property type="match status" value="1"/>
</dbReference>
<evidence type="ECO:0000256" key="2">
    <source>
        <dbReference type="ARBA" id="ARBA00005312"/>
    </source>
</evidence>
<dbReference type="SUPFAM" id="SSF50249">
    <property type="entry name" value="Nucleic acid-binding proteins"/>
    <property type="match status" value="1"/>
</dbReference>
<reference evidence="14" key="1">
    <citation type="submission" date="2013-06" db="EMBL/GenBank/DDBJ databases">
        <title>Complete Genome Sequence of Hyperthermophilic Palaeococcus pacificus DY20341T, Isolated from a Deep-Sea Hydrothermal Sediments.</title>
        <authorList>
            <person name="Zeng X."/>
            <person name="Shao Z."/>
        </authorList>
    </citation>
    <scope>NUCLEOTIDE SEQUENCE [LARGE SCALE GENOMIC DNA]</scope>
    <source>
        <strain evidence="14">DY20341</strain>
    </source>
</reference>
<evidence type="ECO:0000256" key="7">
    <source>
        <dbReference type="ARBA" id="ARBA00022840"/>
    </source>
</evidence>
<evidence type="ECO:0000256" key="8">
    <source>
        <dbReference type="ARBA" id="ARBA00022842"/>
    </source>
</evidence>
<feature type="domain" description="Aminoacyl-transfer RNA synthetases class-II family profile" evidence="12">
    <location>
        <begin position="137"/>
        <end position="438"/>
    </location>
</feature>
<evidence type="ECO:0000256" key="3">
    <source>
        <dbReference type="ARBA" id="ARBA00022490"/>
    </source>
</evidence>
<dbReference type="GO" id="GO:0000287">
    <property type="term" value="F:magnesium ion binding"/>
    <property type="evidence" value="ECO:0007669"/>
    <property type="project" value="UniProtKB-UniRule"/>
</dbReference>
<dbReference type="KEGG" id="ppac:PAP_09115"/>
<evidence type="ECO:0000313" key="14">
    <source>
        <dbReference type="Proteomes" id="UP000027981"/>
    </source>
</evidence>
<evidence type="ECO:0000256" key="4">
    <source>
        <dbReference type="ARBA" id="ARBA00022598"/>
    </source>
</evidence>
<dbReference type="CDD" id="cd04316">
    <property type="entry name" value="ND_PkAspRS_like_N"/>
    <property type="match status" value="1"/>
</dbReference>
<dbReference type="HAMAP" id="MF_02075">
    <property type="entry name" value="Asp_tRNA_synth_type2"/>
    <property type="match status" value="1"/>
</dbReference>
<dbReference type="EC" id="6.1.1.12" evidence="11"/>
<gene>
    <name evidence="13" type="primary">aspC</name>
    <name evidence="11" type="synonym">aspS</name>
    <name evidence="13" type="ORF">PAP_09115</name>
</gene>
<evidence type="ECO:0000256" key="10">
    <source>
        <dbReference type="ARBA" id="ARBA00023146"/>
    </source>
</evidence>
<protein>
    <recommendedName>
        <fullName evidence="11">Aspartate--tRNA(Asp) ligase</fullName>
        <ecNumber evidence="11">6.1.1.12</ecNumber>
    </recommendedName>
    <alternativeName>
        <fullName evidence="11">Aspartyl-tRNA synthetase</fullName>
        <shortName evidence="11">AspRS</shortName>
    </alternativeName>
    <alternativeName>
        <fullName evidence="11">Discriminating aspartyl-tRNA synthetase</fullName>
        <shortName evidence="11">D-AspRS</shortName>
    </alternativeName>
</protein>
<dbReference type="Gene3D" id="2.40.50.140">
    <property type="entry name" value="Nucleic acid-binding proteins"/>
    <property type="match status" value="1"/>
</dbReference>
<feature type="binding site" evidence="11">
    <location>
        <position position="368"/>
    </location>
    <ligand>
        <name>L-aspartate</name>
        <dbReference type="ChEBI" id="CHEBI:29991"/>
    </ligand>
</feature>
<dbReference type="Proteomes" id="UP000027981">
    <property type="component" value="Chromosome"/>
</dbReference>
<evidence type="ECO:0000256" key="5">
    <source>
        <dbReference type="ARBA" id="ARBA00022723"/>
    </source>
</evidence>
<dbReference type="InterPro" id="IPR045864">
    <property type="entry name" value="aa-tRNA-synth_II/BPL/LPL"/>
</dbReference>
<comment type="subunit">
    <text evidence="11">Homodimer.</text>
</comment>
<feature type="binding site" evidence="11">
    <location>
        <position position="170"/>
    </location>
    <ligand>
        <name>L-aspartate</name>
        <dbReference type="ChEBI" id="CHEBI:29991"/>
    </ligand>
</feature>
<dbReference type="eggNOG" id="arCOG00406">
    <property type="taxonomic scope" value="Archaea"/>
</dbReference>
<dbReference type="InterPro" id="IPR004523">
    <property type="entry name" value="Asp-tRNA_synthase_2"/>
</dbReference>
<feature type="binding site" evidence="11">
    <location>
        <begin position="409"/>
        <end position="412"/>
    </location>
    <ligand>
        <name>ATP</name>
        <dbReference type="ChEBI" id="CHEBI:30616"/>
    </ligand>
</feature>
<dbReference type="PANTHER" id="PTHR43450">
    <property type="entry name" value="ASPARTYL-TRNA SYNTHETASE"/>
    <property type="match status" value="1"/>
</dbReference>
<keyword evidence="10 11" id="KW-0030">Aminoacyl-tRNA synthetase</keyword>
<comment type="caution">
    <text evidence="11">Lacks conserved residue(s) required for the propagation of feature annotation.</text>
</comment>
<dbReference type="STRING" id="1343739.PAP_09115"/>
<dbReference type="GO" id="GO:0017101">
    <property type="term" value="C:aminoacyl-tRNA synthetase multienzyme complex"/>
    <property type="evidence" value="ECO:0007669"/>
    <property type="project" value="TreeGrafter"/>
</dbReference>
<dbReference type="InterPro" id="IPR012340">
    <property type="entry name" value="NA-bd_OB-fold"/>
</dbReference>
<feature type="region of interest" description="Aspartate" evidence="11">
    <location>
        <begin position="192"/>
        <end position="195"/>
    </location>
</feature>
<name>A0A075M079_9EURY</name>
<feature type="binding site" evidence="11">
    <location>
        <begin position="222"/>
        <end position="224"/>
    </location>
    <ligand>
        <name>ATP</name>
        <dbReference type="ChEBI" id="CHEBI:30616"/>
    </ligand>
</feature>
<feature type="binding site" evidence="11">
    <location>
        <position position="361"/>
    </location>
    <ligand>
        <name>ATP</name>
        <dbReference type="ChEBI" id="CHEBI:30616"/>
    </ligand>
</feature>
<dbReference type="InterPro" id="IPR006195">
    <property type="entry name" value="aa-tRNA-synth_II"/>
</dbReference>
<proteinExistence type="inferred from homology"/>
<feature type="site" description="Important for tRNA discrimination" evidence="11">
    <location>
        <position position="85"/>
    </location>
</feature>
<evidence type="ECO:0000259" key="12">
    <source>
        <dbReference type="PROSITE" id="PS50862"/>
    </source>
</evidence>
<dbReference type="FunFam" id="3.30.930.10:FF:000038">
    <property type="entry name" value="Aspartate--tRNA ligase"/>
    <property type="match status" value="1"/>
</dbReference>
<dbReference type="GO" id="GO:0006422">
    <property type="term" value="P:aspartyl-tRNA aminoacylation"/>
    <property type="evidence" value="ECO:0007669"/>
    <property type="project" value="UniProtKB-UniRule"/>
</dbReference>
<feature type="binding site" evidence="11">
    <location>
        <begin position="214"/>
        <end position="216"/>
    </location>
    <ligand>
        <name>ATP</name>
        <dbReference type="ChEBI" id="CHEBI:30616"/>
    </ligand>
</feature>
<dbReference type="InterPro" id="IPR002312">
    <property type="entry name" value="Asp/Asn-tRNA-synth_IIb"/>
</dbReference>
<reference evidence="13 14" key="2">
    <citation type="journal article" date="2015" name="Genome Announc.">
        <title>Complete Genome Sequence of Hyperthermophilic Piezophilic Archaeon Palaeococcus pacificus DY20341T, Isolated from Deep-Sea Hydrothermal Sediments.</title>
        <authorList>
            <person name="Zeng X."/>
            <person name="Jebbar M."/>
            <person name="Shao Z."/>
        </authorList>
    </citation>
    <scope>NUCLEOTIDE SEQUENCE [LARGE SCALE GENOMIC DNA]</scope>
    <source>
        <strain evidence="13 14">DY20341</strain>
    </source>
</reference>
<dbReference type="HOGENOM" id="CLU_004553_2_1_2"/>
<dbReference type="GO" id="GO:0003723">
    <property type="term" value="F:RNA binding"/>
    <property type="evidence" value="ECO:0007669"/>
    <property type="project" value="TreeGrafter"/>
</dbReference>
<dbReference type="PRINTS" id="PR01042">
    <property type="entry name" value="TRNASYNTHASP"/>
</dbReference>
<dbReference type="CDD" id="cd00776">
    <property type="entry name" value="AsxRS_core"/>
    <property type="match status" value="1"/>
</dbReference>
<keyword evidence="9 11" id="KW-0648">Protein biosynthesis</keyword>
<comment type="catalytic activity">
    <reaction evidence="11">
        <text>tRNA(Asp) + L-aspartate + ATP = L-aspartyl-tRNA(Asp) + AMP + diphosphate</text>
        <dbReference type="Rhea" id="RHEA:19649"/>
        <dbReference type="Rhea" id="RHEA-COMP:9660"/>
        <dbReference type="Rhea" id="RHEA-COMP:9678"/>
        <dbReference type="ChEBI" id="CHEBI:29991"/>
        <dbReference type="ChEBI" id="CHEBI:30616"/>
        <dbReference type="ChEBI" id="CHEBI:33019"/>
        <dbReference type="ChEBI" id="CHEBI:78442"/>
        <dbReference type="ChEBI" id="CHEBI:78516"/>
        <dbReference type="ChEBI" id="CHEBI:456215"/>
        <dbReference type="EC" id="6.1.1.12"/>
    </reaction>
</comment>
<dbReference type="GO" id="GO:0004815">
    <property type="term" value="F:aspartate-tRNA ligase activity"/>
    <property type="evidence" value="ECO:0007669"/>
    <property type="project" value="UniProtKB-UniRule"/>
</dbReference>
<dbReference type="EMBL" id="CP006019">
    <property type="protein sequence ID" value="AIF70203.1"/>
    <property type="molecule type" value="Genomic_DNA"/>
</dbReference>
<dbReference type="InterPro" id="IPR004365">
    <property type="entry name" value="NA-bd_OB_tRNA"/>
</dbReference>
<evidence type="ECO:0000256" key="6">
    <source>
        <dbReference type="ARBA" id="ARBA00022741"/>
    </source>
</evidence>
<feature type="binding site" evidence="11">
    <location>
        <position position="364"/>
    </location>
    <ligand>
        <name>L-aspartate</name>
        <dbReference type="ChEBI" id="CHEBI:29991"/>
    </ligand>
</feature>
<feature type="binding site" evidence="11">
    <location>
        <position position="364"/>
    </location>
    <ligand>
        <name>Mg(2+)</name>
        <dbReference type="ChEBI" id="CHEBI:18420"/>
        <label>2</label>
    </ligand>
</feature>
<keyword evidence="14" id="KW-1185">Reference proteome</keyword>
<sequence length="438" mass="50990">MYRTHYSNQITEELNGQKVKVAGWVYEVKDLGGIKFLWIRDREGIIQVTAPKKKVDQELFKLIPKLNAEDVVAVEGIVNFTPKAKLGFEILPEKLEVLSRAQTPLPLDPTGKIKAELDTRLDNRFMDLRRPEVMAIFKIRSSVFKAVRDFFHSEGFVEVHTPKIIATATEGGTELFPMKYFEEDAFLAQSPQLYKQMIMASGLDRVYEIAPIFRAEEHNTTRHLNEAWSIDAEMAFIESEEEVMNLLERLVAHTVNYIREHNERELKTLDFELEEPKLPFRRVTYTEALEILSDLGKEIPWGEDIDTEGEKLLGQYIKENYNEDLYFLYQYPSEAKPFYIMKYEDKPEISKSFDLEYRGIEITSGGQREHRYDVLKAQIAEKGLNPESFEFYLKPFRYGMPPHGGFGLGAERLIKQMLNLGNIREVILFPRDRKRLTP</sequence>
<accession>A0A075M079</accession>
<dbReference type="GO" id="GO:0005829">
    <property type="term" value="C:cytosol"/>
    <property type="evidence" value="ECO:0007669"/>
    <property type="project" value="TreeGrafter"/>
</dbReference>
<dbReference type="NCBIfam" id="TIGR00458">
    <property type="entry name" value="aspS_nondisc"/>
    <property type="match status" value="1"/>
</dbReference>
<dbReference type="FunFam" id="2.40.50.140:FF:000324">
    <property type="entry name" value="Aspartate--tRNA(Asp/Asn) ligase"/>
    <property type="match status" value="1"/>
</dbReference>
<keyword evidence="7 11" id="KW-0067">ATP-binding</keyword>
<dbReference type="Gene3D" id="3.30.930.10">
    <property type="entry name" value="Bira Bifunctional Protein, Domain 2"/>
    <property type="match status" value="1"/>
</dbReference>
<dbReference type="GeneID" id="24842920"/>
<dbReference type="PANTHER" id="PTHR43450:SF1">
    <property type="entry name" value="ASPARTATE--TRNA LIGASE, CYTOPLASMIC"/>
    <property type="match status" value="1"/>
</dbReference>
<evidence type="ECO:0000256" key="11">
    <source>
        <dbReference type="HAMAP-Rule" id="MF_02075"/>
    </source>
</evidence>
<dbReference type="Pfam" id="PF00152">
    <property type="entry name" value="tRNA-synt_2"/>
    <property type="match status" value="1"/>
</dbReference>
<feature type="binding site" evidence="11">
    <location>
        <position position="361"/>
    </location>
    <ligand>
        <name>Mg(2+)</name>
        <dbReference type="ChEBI" id="CHEBI:18420"/>
        <label>3</label>
    </ligand>
</feature>
<dbReference type="GO" id="GO:0005524">
    <property type="term" value="F:ATP binding"/>
    <property type="evidence" value="ECO:0007669"/>
    <property type="project" value="UniProtKB-UniRule"/>
</dbReference>
<keyword evidence="6 11" id="KW-0547">Nucleotide-binding</keyword>
<dbReference type="Pfam" id="PF01336">
    <property type="entry name" value="tRNA_anti-codon"/>
    <property type="match status" value="1"/>
</dbReference>
<feature type="binding site" evidence="11">
    <location>
        <position position="361"/>
    </location>
    <ligand>
        <name>Mg(2+)</name>
        <dbReference type="ChEBI" id="CHEBI:18420"/>
        <label>2</label>
    </ligand>
</feature>
<evidence type="ECO:0000256" key="1">
    <source>
        <dbReference type="ARBA" id="ARBA00004496"/>
    </source>
</evidence>